<name>A0A1J5PHZ5_9ZZZZ</name>
<protein>
    <submittedName>
        <fullName evidence="1">Ubiquinone biosynthesis hydroxylase family protein</fullName>
    </submittedName>
</protein>
<dbReference type="EMBL" id="MLJW01007749">
    <property type="protein sequence ID" value="OIQ64899.1"/>
    <property type="molecule type" value="Genomic_DNA"/>
</dbReference>
<dbReference type="Gene3D" id="3.50.50.60">
    <property type="entry name" value="FAD/NAD(P)-binding domain"/>
    <property type="match status" value="1"/>
</dbReference>
<dbReference type="InterPro" id="IPR036188">
    <property type="entry name" value="FAD/NAD-bd_sf"/>
</dbReference>
<accession>A0A1J5PHZ5</accession>
<reference evidence="1" key="1">
    <citation type="submission" date="2016-10" db="EMBL/GenBank/DDBJ databases">
        <title>Sequence of Gallionella enrichment culture.</title>
        <authorList>
            <person name="Poehlein A."/>
            <person name="Muehling M."/>
            <person name="Daniel R."/>
        </authorList>
    </citation>
    <scope>NUCLEOTIDE SEQUENCE</scope>
</reference>
<sequence length="54" mass="5649">MLALATATDSLARLYAAQSPVPAPLRALGLRMANALPPVKQLLARYASGLPYIA</sequence>
<evidence type="ECO:0000313" key="1">
    <source>
        <dbReference type="EMBL" id="OIQ64899.1"/>
    </source>
</evidence>
<gene>
    <name evidence="1" type="ORF">GALL_535470</name>
</gene>
<comment type="caution">
    <text evidence="1">The sequence shown here is derived from an EMBL/GenBank/DDBJ whole genome shotgun (WGS) entry which is preliminary data.</text>
</comment>
<proteinExistence type="predicted"/>
<organism evidence="1">
    <name type="scientific">mine drainage metagenome</name>
    <dbReference type="NCBI Taxonomy" id="410659"/>
    <lineage>
        <taxon>unclassified sequences</taxon>
        <taxon>metagenomes</taxon>
        <taxon>ecological metagenomes</taxon>
    </lineage>
</organism>
<keyword evidence="1" id="KW-0830">Ubiquinone</keyword>
<dbReference type="AlphaFoldDB" id="A0A1J5PHZ5"/>